<dbReference type="GO" id="GO:0008237">
    <property type="term" value="F:metallopeptidase activity"/>
    <property type="evidence" value="ECO:0007669"/>
    <property type="project" value="InterPro"/>
</dbReference>
<dbReference type="Gene3D" id="3.40.390.10">
    <property type="entry name" value="Collagenase (Catalytic Domain)"/>
    <property type="match status" value="1"/>
</dbReference>
<dbReference type="OrthoDB" id="6278496at2"/>
<dbReference type="Proteomes" id="UP000011910">
    <property type="component" value="Unassembled WGS sequence"/>
</dbReference>
<feature type="signal peptide" evidence="1">
    <location>
        <begin position="1"/>
        <end position="21"/>
    </location>
</feature>
<feature type="chain" id="PRO_5004082433" description="Secretion system C-terminal sorting domain-containing protein" evidence="1">
    <location>
        <begin position="22"/>
        <end position="751"/>
    </location>
</feature>
<dbReference type="eggNOG" id="COG1572">
    <property type="taxonomic scope" value="Bacteria"/>
</dbReference>
<dbReference type="STRING" id="1279009.ADICEAN_00652"/>
<dbReference type="AlphaFoldDB" id="M7P0Y4"/>
<dbReference type="SUPFAM" id="SSF55486">
    <property type="entry name" value="Metalloproteases ('zincins'), catalytic domain"/>
    <property type="match status" value="1"/>
</dbReference>
<feature type="domain" description="Secretion system C-terminal sorting" evidence="2">
    <location>
        <begin position="670"/>
        <end position="749"/>
    </location>
</feature>
<dbReference type="InterPro" id="IPR024079">
    <property type="entry name" value="MetalloPept_cat_dom_sf"/>
</dbReference>
<evidence type="ECO:0000313" key="3">
    <source>
        <dbReference type="EMBL" id="EMR04244.1"/>
    </source>
</evidence>
<keyword evidence="1" id="KW-0732">Signal</keyword>
<sequence length="751" mass="83008">MKILPILLTGLLCLYSQISIAQTEECTTPDVSEQEYESIPWYGNPGYLDNMYDSLYAIYEGSPNTRILESDVREPWLRVPIQFWMHVDDNGNPGLNTNPLPDEQEIKFAMDHLNNTFWQSGVNIQFYYCIDPVRDTDAIAVDDWQKLSVANANRRPGFVNIHIVNEGGNQFSPVYNGIFIDRERFLFDGGASTLTHEVGHYFGLFHTHWGYNLPCRREPVSRGYVFRPLCGTNAYLGSTCDVTGDLLCDTPADPRMTGQYDLATCSYTGTETDFYGARYSPDVFNVMAYGNGNGLNSNNESCRSNFTPGQRNVMYQKAFHGRSNEISQGQWNPNANNGFDRFEPDNSDIEASPIELNIPQTHSFHTNFCPDSEDWIRVTIPTDGSSDKYLLTVGDISGFNNPVQLIEVYNVVPTGNPQVFRAAPNPIASQTSNSGTIDMPCNVFQPGNNYLVRITNGGTALGRYQVTFGTQPSQVSGPSLVCTSNATFSVSNLAPGVSVEWTKSGNLDYISGQGTSNYVVAAASGVNGPGWVQADVTGPCGGPISYRHNVWVGQPTASLEVITTDCIKPRHKWTLPQLAGATYTWSINTSNLYLLGSGNSVEVINTGGVNHNSSQPYTITNTIRRDRFCSQTSSTTTTFHQPDECYCGIRTTGCSPNPCTGSNCWEPMSVFPNPADGEFNIEINETTLKVKDGLDTAVDIYLYNNSNELVYSKKDVRKKLTIPVRTLPNGIYHLHLVHATGTQVVHVIIQH</sequence>
<accession>M7P0Y4</accession>
<reference evidence="3 4" key="1">
    <citation type="journal article" date="2013" name="Genome Announc.">
        <title>Draft Genome Sequence of Cesiribacter andamanensis Strain AMV16T, Isolated from a Soil Sample from a Mud Volcano in the Andaman Islands, India.</title>
        <authorList>
            <person name="Shivaji S."/>
            <person name="Ara S."/>
            <person name="Begum Z."/>
            <person name="Srinivas T.N."/>
            <person name="Singh A."/>
            <person name="Kumar Pinnaka A."/>
        </authorList>
    </citation>
    <scope>NUCLEOTIDE SEQUENCE [LARGE SCALE GENOMIC DNA]</scope>
    <source>
        <strain evidence="3 4">AMV16</strain>
    </source>
</reference>
<keyword evidence="4" id="KW-1185">Reference proteome</keyword>
<protein>
    <recommendedName>
        <fullName evidence="2">Secretion system C-terminal sorting domain-containing protein</fullName>
    </recommendedName>
</protein>
<dbReference type="NCBIfam" id="TIGR04183">
    <property type="entry name" value="Por_Secre_tail"/>
    <property type="match status" value="1"/>
</dbReference>
<dbReference type="RefSeq" id="WP_009194059.1">
    <property type="nucleotide sequence ID" value="NZ_AODQ01000009.1"/>
</dbReference>
<dbReference type="Pfam" id="PF18962">
    <property type="entry name" value="Por_Secre_tail"/>
    <property type="match status" value="1"/>
</dbReference>
<proteinExistence type="predicted"/>
<evidence type="ECO:0000259" key="2">
    <source>
        <dbReference type="Pfam" id="PF18962"/>
    </source>
</evidence>
<dbReference type="InterPro" id="IPR026444">
    <property type="entry name" value="Secre_tail"/>
</dbReference>
<organism evidence="3 4">
    <name type="scientific">Cesiribacter andamanensis AMV16</name>
    <dbReference type="NCBI Taxonomy" id="1279009"/>
    <lineage>
        <taxon>Bacteria</taxon>
        <taxon>Pseudomonadati</taxon>
        <taxon>Bacteroidota</taxon>
        <taxon>Cytophagia</taxon>
        <taxon>Cytophagales</taxon>
        <taxon>Cesiribacteraceae</taxon>
        <taxon>Cesiribacter</taxon>
    </lineage>
</organism>
<evidence type="ECO:0000256" key="1">
    <source>
        <dbReference type="SAM" id="SignalP"/>
    </source>
</evidence>
<gene>
    <name evidence="3" type="ORF">ADICEAN_00652</name>
</gene>
<name>M7P0Y4_9BACT</name>
<comment type="caution">
    <text evidence="3">The sequence shown here is derived from an EMBL/GenBank/DDBJ whole genome shotgun (WGS) entry which is preliminary data.</text>
</comment>
<evidence type="ECO:0000313" key="4">
    <source>
        <dbReference type="Proteomes" id="UP000011910"/>
    </source>
</evidence>
<dbReference type="EMBL" id="AODQ01000009">
    <property type="protein sequence ID" value="EMR04244.1"/>
    <property type="molecule type" value="Genomic_DNA"/>
</dbReference>